<dbReference type="NCBIfam" id="TIGR01076">
    <property type="entry name" value="sortase_fam"/>
    <property type="match status" value="1"/>
</dbReference>
<feature type="compositionally biased region" description="Polar residues" evidence="3">
    <location>
        <begin position="32"/>
        <end position="54"/>
    </location>
</feature>
<dbReference type="InterPro" id="IPR042003">
    <property type="entry name" value="Sortase_E"/>
</dbReference>
<dbReference type="Proteomes" id="UP000515563">
    <property type="component" value="Chromosome"/>
</dbReference>
<organism evidence="5 6">
    <name type="scientific">Kribbella qitaiheensis</name>
    <dbReference type="NCBI Taxonomy" id="1544730"/>
    <lineage>
        <taxon>Bacteria</taxon>
        <taxon>Bacillati</taxon>
        <taxon>Actinomycetota</taxon>
        <taxon>Actinomycetes</taxon>
        <taxon>Propionibacteriales</taxon>
        <taxon>Kribbellaceae</taxon>
        <taxon>Kribbella</taxon>
    </lineage>
</organism>
<name>A0A7G6WW95_9ACTN</name>
<reference evidence="5 6" key="2">
    <citation type="journal article" date="2020" name="Microbiol. Resour. Announc.">
        <title>Antarctic desert soil bacteria exhibit high novel natural product potential, evaluated through long-read genome sequencing and comparative genomics.</title>
        <authorList>
            <person name="Benaud N."/>
            <person name="Edwards R.J."/>
            <person name="Amos T.G."/>
            <person name="D'Agostino P.M."/>
            <person name="Gutierrez-Chavez C."/>
            <person name="Montgomery K."/>
            <person name="Nicetic I."/>
            <person name="Ferrari B.C."/>
        </authorList>
    </citation>
    <scope>NUCLEOTIDE SEQUENCE [LARGE SCALE GENOMIC DNA]</scope>
    <source>
        <strain evidence="5 6">SPB151</strain>
    </source>
</reference>
<evidence type="ECO:0000313" key="6">
    <source>
        <dbReference type="Proteomes" id="UP000515563"/>
    </source>
</evidence>
<keyword evidence="6" id="KW-1185">Reference proteome</keyword>
<dbReference type="Pfam" id="PF04203">
    <property type="entry name" value="Sortase"/>
    <property type="match status" value="1"/>
</dbReference>
<keyword evidence="1" id="KW-0378">Hydrolase</keyword>
<protein>
    <submittedName>
        <fullName evidence="5">Class E sortase</fullName>
    </submittedName>
</protein>
<reference evidence="6" key="1">
    <citation type="submission" date="2019-09" db="EMBL/GenBank/DDBJ databases">
        <title>Antimicrobial potential of Antarctic Bacteria.</title>
        <authorList>
            <person name="Benaud N."/>
            <person name="Edwards R.J."/>
            <person name="Ferrari B.C."/>
        </authorList>
    </citation>
    <scope>NUCLEOTIDE SEQUENCE [LARGE SCALE GENOMIC DNA]</scope>
    <source>
        <strain evidence="6">SPB151</strain>
    </source>
</reference>
<evidence type="ECO:0000256" key="3">
    <source>
        <dbReference type="SAM" id="MobiDB-lite"/>
    </source>
</evidence>
<feature type="active site" description="Proton donor/acceptor" evidence="2">
    <location>
        <position position="150"/>
    </location>
</feature>
<dbReference type="AlphaFoldDB" id="A0A7G6WW95"/>
<feature type="transmembrane region" description="Helical" evidence="4">
    <location>
        <begin position="7"/>
        <end position="29"/>
    </location>
</feature>
<dbReference type="CDD" id="cd05830">
    <property type="entry name" value="Sortase_E"/>
    <property type="match status" value="1"/>
</dbReference>
<keyword evidence="4" id="KW-1133">Transmembrane helix</keyword>
<feature type="active site" description="Acyl-thioester intermediate" evidence="2">
    <location>
        <position position="215"/>
    </location>
</feature>
<evidence type="ECO:0000313" key="5">
    <source>
        <dbReference type="EMBL" id="QNE18260.1"/>
    </source>
</evidence>
<dbReference type="SUPFAM" id="SSF63817">
    <property type="entry name" value="Sortase"/>
    <property type="match status" value="1"/>
</dbReference>
<evidence type="ECO:0000256" key="4">
    <source>
        <dbReference type="SAM" id="Phobius"/>
    </source>
</evidence>
<dbReference type="InterPro" id="IPR023365">
    <property type="entry name" value="Sortase_dom-sf"/>
</dbReference>
<feature type="region of interest" description="Disordered" evidence="3">
    <location>
        <begin position="32"/>
        <end position="57"/>
    </location>
</feature>
<sequence length="239" mass="25317">MRGWKPVWRWVAASSGFAALVVVGVVVFGPDSSTSASQSAGPPTGQTQPGSAASSADPALVDRMLDQLRDGKPVEPQFSSGDNPAQGVPIEAIKAKPGEQLRLGRLVIPKLGVDQQLNNGVDEAALVHGVGHWPGTPLPGSPGNSVVSGHRSTNEKPFLHLERLKSGDPIRVTVGDRTMTYKVIANTIVPESGYVQFVLRQPTKPADKLITLFACNPLTAHYQRIVVQARAVEGGPTNR</sequence>
<dbReference type="KEGG" id="kqi:F1D05_10565"/>
<dbReference type="GO" id="GO:0016787">
    <property type="term" value="F:hydrolase activity"/>
    <property type="evidence" value="ECO:0007669"/>
    <property type="project" value="UniProtKB-KW"/>
</dbReference>
<dbReference type="Gene3D" id="2.40.260.10">
    <property type="entry name" value="Sortase"/>
    <property type="match status" value="1"/>
</dbReference>
<dbReference type="InterPro" id="IPR005754">
    <property type="entry name" value="Sortase"/>
</dbReference>
<evidence type="ECO:0000256" key="2">
    <source>
        <dbReference type="PIRSR" id="PIRSR605754-1"/>
    </source>
</evidence>
<proteinExistence type="predicted"/>
<evidence type="ECO:0000256" key="1">
    <source>
        <dbReference type="ARBA" id="ARBA00022801"/>
    </source>
</evidence>
<gene>
    <name evidence="5" type="ORF">F1D05_10565</name>
</gene>
<dbReference type="EMBL" id="CP043661">
    <property type="protein sequence ID" value="QNE18260.1"/>
    <property type="molecule type" value="Genomic_DNA"/>
</dbReference>
<accession>A0A7G6WW95</accession>
<dbReference type="RefSeq" id="WP_185447266.1">
    <property type="nucleotide sequence ID" value="NZ_CP043661.1"/>
</dbReference>
<keyword evidence="4" id="KW-0472">Membrane</keyword>
<keyword evidence="4" id="KW-0812">Transmembrane</keyword>